<dbReference type="InterPro" id="IPR051471">
    <property type="entry name" value="Bacterial_PTS_sugar_comp"/>
</dbReference>
<evidence type="ECO:0000256" key="3">
    <source>
        <dbReference type="ARBA" id="ARBA00022490"/>
    </source>
</evidence>
<name>A0A9X2MIP2_9FIRM</name>
<dbReference type="Proteomes" id="UP001142078">
    <property type="component" value="Unassembled WGS sequence"/>
</dbReference>
<keyword evidence="4 9" id="KW-0762">Sugar transport</keyword>
<comment type="subcellular location">
    <subcellularLocation>
        <location evidence="1">Cytoplasm</location>
    </subcellularLocation>
</comment>
<dbReference type="AlphaFoldDB" id="A0A9X2MIP2"/>
<sequence>MIGILVVTHGDFSKEIVKSAELIVGPQDNYKVLGLKHGDNIEKFESNVLDQIESLSSKEGVLVFVDLYGGSPFNTIAKNLNKLNDSINLECISGVNLPIVLEAFLNRDELNLSDLKNHCLKIGKESIRDIKQDLY</sequence>
<evidence type="ECO:0000256" key="6">
    <source>
        <dbReference type="ARBA" id="ARBA00022683"/>
    </source>
</evidence>
<evidence type="ECO:0000313" key="10">
    <source>
        <dbReference type="Proteomes" id="UP001142078"/>
    </source>
</evidence>
<dbReference type="SUPFAM" id="SSF53062">
    <property type="entry name" value="PTS system fructose IIA component-like"/>
    <property type="match status" value="1"/>
</dbReference>
<keyword evidence="10" id="KW-1185">Reference proteome</keyword>
<feature type="domain" description="PTS EIIA type-4" evidence="8">
    <location>
        <begin position="1"/>
        <end position="127"/>
    </location>
</feature>
<comment type="caution">
    <text evidence="9">The sequence shown here is derived from an EMBL/GenBank/DDBJ whole genome shotgun (WGS) entry which is preliminary data.</text>
</comment>
<dbReference type="InterPro" id="IPR004701">
    <property type="entry name" value="PTS_EIIA_man-typ"/>
</dbReference>
<organism evidence="9 10">
    <name type="scientific">Anaerosalibacter massiliensis</name>
    <dbReference type="NCBI Taxonomy" id="1347392"/>
    <lineage>
        <taxon>Bacteria</taxon>
        <taxon>Bacillati</taxon>
        <taxon>Bacillota</taxon>
        <taxon>Tissierellia</taxon>
        <taxon>Tissierellales</taxon>
        <taxon>Sporanaerobacteraceae</taxon>
        <taxon>Anaerosalibacter</taxon>
    </lineage>
</organism>
<dbReference type="GO" id="GO:0005737">
    <property type="term" value="C:cytoplasm"/>
    <property type="evidence" value="ECO:0007669"/>
    <property type="project" value="UniProtKB-SubCell"/>
</dbReference>
<dbReference type="InterPro" id="IPR033887">
    <property type="entry name" value="PTS_IIA_man"/>
</dbReference>
<keyword evidence="3" id="KW-0963">Cytoplasm</keyword>
<dbReference type="PANTHER" id="PTHR33799:SF1">
    <property type="entry name" value="PTS SYSTEM MANNOSE-SPECIFIC EIIAB COMPONENT-RELATED"/>
    <property type="match status" value="1"/>
</dbReference>
<evidence type="ECO:0000256" key="1">
    <source>
        <dbReference type="ARBA" id="ARBA00004496"/>
    </source>
</evidence>
<proteinExistence type="predicted"/>
<keyword evidence="5" id="KW-0808">Transferase</keyword>
<dbReference type="PANTHER" id="PTHR33799">
    <property type="entry name" value="PTS PERMEASE-RELATED-RELATED"/>
    <property type="match status" value="1"/>
</dbReference>
<evidence type="ECO:0000259" key="8">
    <source>
        <dbReference type="PROSITE" id="PS51096"/>
    </source>
</evidence>
<dbReference type="GO" id="GO:0009401">
    <property type="term" value="P:phosphoenolpyruvate-dependent sugar phosphotransferase system"/>
    <property type="evidence" value="ECO:0007669"/>
    <property type="project" value="UniProtKB-KW"/>
</dbReference>
<evidence type="ECO:0000256" key="4">
    <source>
        <dbReference type="ARBA" id="ARBA00022597"/>
    </source>
</evidence>
<keyword evidence="2" id="KW-0813">Transport</keyword>
<dbReference type="GO" id="GO:0016020">
    <property type="term" value="C:membrane"/>
    <property type="evidence" value="ECO:0007669"/>
    <property type="project" value="InterPro"/>
</dbReference>
<dbReference type="OrthoDB" id="9799827at2"/>
<dbReference type="EMBL" id="JANJZL010000005">
    <property type="protein sequence ID" value="MCR2044258.1"/>
    <property type="molecule type" value="Genomic_DNA"/>
</dbReference>
<dbReference type="Gene3D" id="3.40.50.510">
    <property type="entry name" value="Phosphotransferase system, mannose-type IIA component"/>
    <property type="match status" value="1"/>
</dbReference>
<dbReference type="PROSITE" id="PS51096">
    <property type="entry name" value="PTS_EIIA_TYPE_4"/>
    <property type="match status" value="1"/>
</dbReference>
<dbReference type="CDD" id="cd00006">
    <property type="entry name" value="PTS_IIA_man"/>
    <property type="match status" value="1"/>
</dbReference>
<evidence type="ECO:0000256" key="2">
    <source>
        <dbReference type="ARBA" id="ARBA00022448"/>
    </source>
</evidence>
<dbReference type="RefSeq" id="WP_042679014.1">
    <property type="nucleotide sequence ID" value="NZ_CABKTM010000009.1"/>
</dbReference>
<dbReference type="GO" id="GO:0016301">
    <property type="term" value="F:kinase activity"/>
    <property type="evidence" value="ECO:0007669"/>
    <property type="project" value="UniProtKB-KW"/>
</dbReference>
<reference evidence="9" key="1">
    <citation type="submission" date="2022-07" db="EMBL/GenBank/DDBJ databases">
        <title>Enhanced cultured diversity of the mouse gut microbiota enables custom-made synthetic communities.</title>
        <authorList>
            <person name="Afrizal A."/>
        </authorList>
    </citation>
    <scope>NUCLEOTIDE SEQUENCE</scope>
    <source>
        <strain evidence="9">DSM 29482</strain>
    </source>
</reference>
<protein>
    <submittedName>
        <fullName evidence="9">PTS sugar transporter subunit IIA</fullName>
    </submittedName>
</protein>
<keyword evidence="7" id="KW-0418">Kinase</keyword>
<evidence type="ECO:0000256" key="5">
    <source>
        <dbReference type="ARBA" id="ARBA00022679"/>
    </source>
</evidence>
<evidence type="ECO:0000313" key="9">
    <source>
        <dbReference type="EMBL" id="MCR2044258.1"/>
    </source>
</evidence>
<dbReference type="Pfam" id="PF03610">
    <property type="entry name" value="EIIA-man"/>
    <property type="match status" value="1"/>
</dbReference>
<accession>A0A9X2MIP2</accession>
<gene>
    <name evidence="9" type="ORF">NSA23_09010</name>
</gene>
<keyword evidence="6" id="KW-0598">Phosphotransferase system</keyword>
<dbReference type="InterPro" id="IPR036662">
    <property type="entry name" value="PTS_EIIA_man-typ_sf"/>
</dbReference>
<evidence type="ECO:0000256" key="7">
    <source>
        <dbReference type="ARBA" id="ARBA00022777"/>
    </source>
</evidence>